<dbReference type="InterPro" id="IPR043216">
    <property type="entry name" value="PAP-like"/>
</dbReference>
<dbReference type="GO" id="GO:0008195">
    <property type="term" value="F:phosphatidate phosphatase activity"/>
    <property type="evidence" value="ECO:0007669"/>
    <property type="project" value="TreeGrafter"/>
</dbReference>
<reference evidence="8" key="1">
    <citation type="submission" date="2022-07" db="EMBL/GenBank/DDBJ databases">
        <authorList>
            <person name="Trinca V."/>
            <person name="Uliana J.V.C."/>
            <person name="Torres T.T."/>
            <person name="Ward R.J."/>
            <person name="Monesi N."/>
        </authorList>
    </citation>
    <scope>NUCLEOTIDE SEQUENCE</scope>
    <source>
        <strain evidence="8">HSMRA1968</strain>
        <tissue evidence="8">Whole embryos</tissue>
    </source>
</reference>
<comment type="similarity">
    <text evidence="2">Belongs to the PA-phosphatase related phosphoesterase family.</text>
</comment>
<dbReference type="GO" id="GO:0006644">
    <property type="term" value="P:phospholipid metabolic process"/>
    <property type="evidence" value="ECO:0007669"/>
    <property type="project" value="InterPro"/>
</dbReference>
<dbReference type="SMART" id="SM00014">
    <property type="entry name" value="acidPPc"/>
    <property type="match status" value="1"/>
</dbReference>
<dbReference type="EMBL" id="WJQU01000002">
    <property type="protein sequence ID" value="KAJ6642192.1"/>
    <property type="molecule type" value="Genomic_DNA"/>
</dbReference>
<keyword evidence="3 6" id="KW-0812">Transmembrane</keyword>
<name>A0A9Q0S1Q1_9DIPT</name>
<feature type="transmembrane region" description="Helical" evidence="6">
    <location>
        <begin position="242"/>
        <end position="263"/>
    </location>
</feature>
<protein>
    <submittedName>
        <fullName evidence="8">Phospholipid phosphatase like 1.2 like</fullName>
    </submittedName>
</protein>
<accession>A0A9Q0S1Q1</accession>
<evidence type="ECO:0000256" key="6">
    <source>
        <dbReference type="SAM" id="Phobius"/>
    </source>
</evidence>
<evidence type="ECO:0000256" key="5">
    <source>
        <dbReference type="ARBA" id="ARBA00023136"/>
    </source>
</evidence>
<dbReference type="GO" id="GO:0007165">
    <property type="term" value="P:signal transduction"/>
    <property type="evidence" value="ECO:0007669"/>
    <property type="project" value="TreeGrafter"/>
</dbReference>
<keyword evidence="5 6" id="KW-0472">Membrane</keyword>
<dbReference type="SUPFAM" id="SSF48317">
    <property type="entry name" value="Acid phosphatase/Vanadium-dependent haloperoxidase"/>
    <property type="match status" value="1"/>
</dbReference>
<dbReference type="PANTHER" id="PTHR10165">
    <property type="entry name" value="LIPID PHOSPHATE PHOSPHATASE"/>
    <property type="match status" value="1"/>
</dbReference>
<dbReference type="GO" id="GO:0046839">
    <property type="term" value="P:phospholipid dephosphorylation"/>
    <property type="evidence" value="ECO:0007669"/>
    <property type="project" value="TreeGrafter"/>
</dbReference>
<comment type="caution">
    <text evidence="8">The sequence shown here is derived from an EMBL/GenBank/DDBJ whole genome shotgun (WGS) entry which is preliminary data.</text>
</comment>
<feature type="non-terminal residue" evidence="8">
    <location>
        <position position="1"/>
    </location>
</feature>
<dbReference type="InterPro" id="IPR000326">
    <property type="entry name" value="PAP2/HPO"/>
</dbReference>
<keyword evidence="9" id="KW-1185">Reference proteome</keyword>
<feature type="domain" description="Phosphatidic acid phosphatase type 2/haloperoxidase" evidence="7">
    <location>
        <begin position="120"/>
        <end position="257"/>
    </location>
</feature>
<evidence type="ECO:0000259" key="7">
    <source>
        <dbReference type="SMART" id="SM00014"/>
    </source>
</evidence>
<feature type="transmembrane region" description="Helical" evidence="6">
    <location>
        <begin position="31"/>
        <end position="47"/>
    </location>
</feature>
<dbReference type="OrthoDB" id="8907274at2759"/>
<dbReference type="Pfam" id="PF01569">
    <property type="entry name" value="PAP2"/>
    <property type="match status" value="1"/>
</dbReference>
<evidence type="ECO:0000256" key="1">
    <source>
        <dbReference type="ARBA" id="ARBA00004141"/>
    </source>
</evidence>
<dbReference type="Proteomes" id="UP001151699">
    <property type="component" value="Chromosome B"/>
</dbReference>
<comment type="subcellular location">
    <subcellularLocation>
        <location evidence="1">Membrane</location>
        <topology evidence="1">Multi-pass membrane protein</topology>
    </subcellularLocation>
</comment>
<sequence>MRCEKTSGERSMLIEETRRSTKEHTKMMEKAYRVFCIIIMIGMLWLIRSFDAPIRGFWCDDQSIRFPHLPMIVDYRILLLICIFLPLTLFRLLPASSENDDTIDMDNRLARIGPTSTGWDFMFGFIMNLVLTTYCKLIIARPRPNFYEICQPTVQCEAFETRFISDFNCTTPPFLARNSLQSFFSGHSSTGTYSGFFMALHLAAHWSVDYNVKALTCSVLIGLGLFPGFSQYLNHWHHWSDVLVGQFVGFLMAAAAFQMRYWLSCIKSSAPVG</sequence>
<organism evidence="8 9">
    <name type="scientific">Pseudolycoriella hygida</name>
    <dbReference type="NCBI Taxonomy" id="35572"/>
    <lineage>
        <taxon>Eukaryota</taxon>
        <taxon>Metazoa</taxon>
        <taxon>Ecdysozoa</taxon>
        <taxon>Arthropoda</taxon>
        <taxon>Hexapoda</taxon>
        <taxon>Insecta</taxon>
        <taxon>Pterygota</taxon>
        <taxon>Neoptera</taxon>
        <taxon>Endopterygota</taxon>
        <taxon>Diptera</taxon>
        <taxon>Nematocera</taxon>
        <taxon>Sciaroidea</taxon>
        <taxon>Sciaridae</taxon>
        <taxon>Pseudolycoriella</taxon>
    </lineage>
</organism>
<evidence type="ECO:0000313" key="8">
    <source>
        <dbReference type="EMBL" id="KAJ6642192.1"/>
    </source>
</evidence>
<evidence type="ECO:0000256" key="3">
    <source>
        <dbReference type="ARBA" id="ARBA00022692"/>
    </source>
</evidence>
<feature type="transmembrane region" description="Helical" evidence="6">
    <location>
        <begin position="75"/>
        <end position="93"/>
    </location>
</feature>
<dbReference type="Gene3D" id="1.20.144.10">
    <property type="entry name" value="Phosphatidic acid phosphatase type 2/haloperoxidase"/>
    <property type="match status" value="1"/>
</dbReference>
<evidence type="ECO:0000256" key="4">
    <source>
        <dbReference type="ARBA" id="ARBA00022989"/>
    </source>
</evidence>
<gene>
    <name evidence="8" type="primary">plpp-1.2</name>
    <name evidence="8" type="ORF">Bhyg_07139</name>
</gene>
<dbReference type="AlphaFoldDB" id="A0A9Q0S1Q1"/>
<dbReference type="InterPro" id="IPR036938">
    <property type="entry name" value="PAP2/HPO_sf"/>
</dbReference>
<dbReference type="PANTHER" id="PTHR10165:SF103">
    <property type="entry name" value="PHOSPHOLIPID PHOSPHATASE HOMOLOG 1.2 HOMOLOG"/>
    <property type="match status" value="1"/>
</dbReference>
<evidence type="ECO:0000256" key="2">
    <source>
        <dbReference type="ARBA" id="ARBA00008816"/>
    </source>
</evidence>
<keyword evidence="4 6" id="KW-1133">Transmembrane helix</keyword>
<feature type="transmembrane region" description="Helical" evidence="6">
    <location>
        <begin position="210"/>
        <end position="230"/>
    </location>
</feature>
<evidence type="ECO:0000313" key="9">
    <source>
        <dbReference type="Proteomes" id="UP001151699"/>
    </source>
</evidence>
<dbReference type="GO" id="GO:0005886">
    <property type="term" value="C:plasma membrane"/>
    <property type="evidence" value="ECO:0007669"/>
    <property type="project" value="TreeGrafter"/>
</dbReference>
<proteinExistence type="inferred from homology"/>